<keyword evidence="8" id="KW-0249">Electron transport</keyword>
<reference evidence="14 15" key="2">
    <citation type="journal article" date="2016" name="Appl. Microbiol. Biotechnol.">
        <title>Mutations improving production and secretion of extracellular lipase by Burkholderia glumae PG1.</title>
        <authorList>
            <person name="Knapp A."/>
            <person name="Voget S."/>
            <person name="Gao R."/>
            <person name="Zaburannyi N."/>
            <person name="Krysciak D."/>
            <person name="Breuer M."/>
            <person name="Hauer B."/>
            <person name="Streit W.R."/>
            <person name="Muller R."/>
            <person name="Daniel R."/>
            <person name="Jaeger K.E."/>
        </authorList>
    </citation>
    <scope>NUCLEOTIDE SEQUENCE [LARGE SCALE GENOMIC DNA]</scope>
    <source>
        <strain evidence="14 15">PG1</strain>
    </source>
</reference>
<dbReference type="AlphaFoldDB" id="A0A0B6RWU6"/>
<dbReference type="Gene3D" id="1.10.760.10">
    <property type="entry name" value="Cytochrome c-like domain"/>
    <property type="match status" value="3"/>
</dbReference>
<feature type="binding site" description="covalent" evidence="11">
    <location>
        <position position="62"/>
    </location>
    <ligand>
        <name>heme c</name>
        <dbReference type="ChEBI" id="CHEBI:61717"/>
        <label>1</label>
    </ligand>
</feature>
<keyword evidence="7" id="KW-0677">Repeat</keyword>
<evidence type="ECO:0000256" key="9">
    <source>
        <dbReference type="ARBA" id="ARBA00023004"/>
    </source>
</evidence>
<dbReference type="EC" id="1.1.99.3" evidence="14"/>
<dbReference type="InterPro" id="IPR014353">
    <property type="entry name" value="Membr-bd_ADH_cyt_c"/>
</dbReference>
<evidence type="ECO:0000256" key="4">
    <source>
        <dbReference type="ARBA" id="ARBA00022617"/>
    </source>
</evidence>
<sequence length="424" mass="45204">MRSRWRTVMWLAACLVVLAGVAWWFARPRPIDALASVPVVSPQSEPARRGAVLAAAGDCMVCHTARNGSPYAGGRPLATPFGAIESTNITPDPDTGIGRWSAEAFARAMRRGISRDGHHLYPAFPYPHFTKLSDADIAALYAFLMSRRPAVAPPPRNHLAFPFDHRPLVAFWNLLFLHEGPQPPDPARPADWNRGRYLVDALGHCGACHTPMNRLGAEQPSHAFRGGLIDGWDAPALNALNSGGSGAPRWTASELADYLHDGFSSAHGAAAGPMRPVTDSLRQVPRAEVEAIAAYLLSLGPGPAAPPSPAPGPRSLAPNPLFEGACASCHAAGSPMQIAGARPPLSNATSLHAGSPRNAVRMILDGNGWDGSHGAYYMPGFANLLTDEQIAQLARYVHDRHGSGQSWPDLDAAYVARLRKETAP</sequence>
<evidence type="ECO:0000259" key="13">
    <source>
        <dbReference type="PROSITE" id="PS51007"/>
    </source>
</evidence>
<dbReference type="InterPro" id="IPR008168">
    <property type="entry name" value="Cyt_C_IC"/>
</dbReference>
<reference evidence="15" key="1">
    <citation type="submission" date="2011-03" db="EMBL/GenBank/DDBJ databases">
        <authorList>
            <person name="Voget S."/>
            <person name="Streit W.R."/>
            <person name="Jaeger K.E."/>
            <person name="Daniel R."/>
        </authorList>
    </citation>
    <scope>NUCLEOTIDE SEQUENCE [LARGE SCALE GENOMIC DNA]</scope>
    <source>
        <strain evidence="15">PG1</strain>
    </source>
</reference>
<dbReference type="GO" id="GO:0005886">
    <property type="term" value="C:plasma membrane"/>
    <property type="evidence" value="ECO:0007669"/>
    <property type="project" value="UniProtKB-SubCell"/>
</dbReference>
<keyword evidence="15" id="KW-1185">Reference proteome</keyword>
<evidence type="ECO:0000256" key="6">
    <source>
        <dbReference type="ARBA" id="ARBA00022729"/>
    </source>
</evidence>
<keyword evidence="9 12" id="KW-0408">Iron</keyword>
<organism evidence="14 15">
    <name type="scientific">Burkholderia plantarii</name>
    <dbReference type="NCBI Taxonomy" id="41899"/>
    <lineage>
        <taxon>Bacteria</taxon>
        <taxon>Pseudomonadati</taxon>
        <taxon>Pseudomonadota</taxon>
        <taxon>Betaproteobacteria</taxon>
        <taxon>Burkholderiales</taxon>
        <taxon>Burkholderiaceae</taxon>
        <taxon>Burkholderia</taxon>
    </lineage>
</organism>
<feature type="domain" description="Cytochrome c" evidence="13">
    <location>
        <begin position="307"/>
        <end position="401"/>
    </location>
</feature>
<accession>A0A0B6RWU6</accession>
<keyword evidence="4 11" id="KW-0349">Heme</keyword>
<dbReference type="GO" id="GO:0020037">
    <property type="term" value="F:heme binding"/>
    <property type="evidence" value="ECO:0007669"/>
    <property type="project" value="InterPro"/>
</dbReference>
<evidence type="ECO:0000256" key="7">
    <source>
        <dbReference type="ARBA" id="ARBA00022737"/>
    </source>
</evidence>
<dbReference type="GO" id="GO:0005506">
    <property type="term" value="F:iron ion binding"/>
    <property type="evidence" value="ECO:0007669"/>
    <property type="project" value="InterPro"/>
</dbReference>
<dbReference type="GO" id="GO:0033717">
    <property type="term" value="F:gluconate 2-dehydrogenase (acceptor) activity"/>
    <property type="evidence" value="ECO:0007669"/>
    <property type="project" value="UniProtKB-EC"/>
</dbReference>
<dbReference type="InterPro" id="IPR051459">
    <property type="entry name" value="Cytochrome_c-type_DH"/>
</dbReference>
<dbReference type="KEGG" id="bgp:BGL_1c21350"/>
<keyword evidence="5 12" id="KW-0479">Metal-binding</keyword>
<keyword evidence="2" id="KW-0813">Transport</keyword>
<evidence type="ECO:0000256" key="8">
    <source>
        <dbReference type="ARBA" id="ARBA00022982"/>
    </source>
</evidence>
<evidence type="ECO:0000256" key="5">
    <source>
        <dbReference type="ARBA" id="ARBA00022723"/>
    </source>
</evidence>
<dbReference type="RefSeq" id="WP_042626627.1">
    <property type="nucleotide sequence ID" value="NZ_CP002580.1"/>
</dbReference>
<evidence type="ECO:0000313" key="14">
    <source>
        <dbReference type="EMBL" id="AJK46644.1"/>
    </source>
</evidence>
<feature type="binding site" description="axial binding residue" evidence="12">
    <location>
        <position position="63"/>
    </location>
    <ligand>
        <name>heme c</name>
        <dbReference type="ChEBI" id="CHEBI:61717"/>
        <label>1</label>
    </ligand>
    <ligandPart>
        <name>Fe</name>
        <dbReference type="ChEBI" id="CHEBI:18248"/>
    </ligandPart>
</feature>
<dbReference type="InterPro" id="IPR009056">
    <property type="entry name" value="Cyt_c-like_dom"/>
</dbReference>
<feature type="binding site" description="axial binding residue" evidence="12">
    <location>
        <position position="330"/>
    </location>
    <ligand>
        <name>heme c</name>
        <dbReference type="ChEBI" id="CHEBI:61717"/>
        <label>3</label>
    </ligand>
    <ligandPart>
        <name>Fe</name>
        <dbReference type="ChEBI" id="CHEBI:18248"/>
    </ligandPart>
</feature>
<dbReference type="PANTHER" id="PTHR35008:SF8">
    <property type="entry name" value="ALCOHOL DEHYDROGENASE CYTOCHROME C SUBUNIT"/>
    <property type="match status" value="1"/>
</dbReference>
<dbReference type="PIRSF" id="PIRSF000018">
    <property type="entry name" value="Mb_ADH_cyt_c"/>
    <property type="match status" value="1"/>
</dbReference>
<comment type="subcellular location">
    <subcellularLocation>
        <location evidence="1">Cell membrane</location>
    </subcellularLocation>
</comment>
<dbReference type="PANTHER" id="PTHR35008">
    <property type="entry name" value="BLL4482 PROTEIN-RELATED"/>
    <property type="match status" value="1"/>
</dbReference>
<name>A0A0B6RWU6_BURPL</name>
<feature type="domain" description="Cytochrome c" evidence="13">
    <location>
        <begin position="45"/>
        <end position="148"/>
    </location>
</feature>
<dbReference type="InterPro" id="IPR036909">
    <property type="entry name" value="Cyt_c-like_dom_sf"/>
</dbReference>
<feature type="binding site" description="covalent" evidence="11">
    <location>
        <position position="329"/>
    </location>
    <ligand>
        <name>heme c</name>
        <dbReference type="ChEBI" id="CHEBI:61717"/>
        <label>3</label>
    </ligand>
</feature>
<feature type="binding site" description="axial binding residue" evidence="12">
    <location>
        <position position="209"/>
    </location>
    <ligand>
        <name>heme c</name>
        <dbReference type="ChEBI" id="CHEBI:61717"/>
        <label>2</label>
    </ligand>
    <ligandPart>
        <name>Fe</name>
        <dbReference type="ChEBI" id="CHEBI:18248"/>
    </ligandPart>
</feature>
<dbReference type="EMBL" id="CP002580">
    <property type="protein sequence ID" value="AJK46644.1"/>
    <property type="molecule type" value="Genomic_DNA"/>
</dbReference>
<dbReference type="GO" id="GO:0009055">
    <property type="term" value="F:electron transfer activity"/>
    <property type="evidence" value="ECO:0007669"/>
    <property type="project" value="InterPro"/>
</dbReference>
<feature type="binding site" description="covalent" evidence="11">
    <location>
        <position position="208"/>
    </location>
    <ligand>
        <name>heme c</name>
        <dbReference type="ChEBI" id="CHEBI:61717"/>
        <label>2</label>
    </ligand>
</feature>
<evidence type="ECO:0000256" key="3">
    <source>
        <dbReference type="ARBA" id="ARBA00022475"/>
    </source>
</evidence>
<evidence type="ECO:0000256" key="12">
    <source>
        <dbReference type="PIRSR" id="PIRSR000018-51"/>
    </source>
</evidence>
<evidence type="ECO:0000313" key="15">
    <source>
        <dbReference type="Proteomes" id="UP000031838"/>
    </source>
</evidence>
<dbReference type="Pfam" id="PF00034">
    <property type="entry name" value="Cytochrom_C"/>
    <property type="match status" value="3"/>
</dbReference>
<feature type="binding site" description="covalent" evidence="11">
    <location>
        <position position="326"/>
    </location>
    <ligand>
        <name>heme c</name>
        <dbReference type="ChEBI" id="CHEBI:61717"/>
        <label>3</label>
    </ligand>
</feature>
<dbReference type="HOGENOM" id="CLU_028594_0_1_4"/>
<dbReference type="PROSITE" id="PS51007">
    <property type="entry name" value="CYTC"/>
    <property type="match status" value="3"/>
</dbReference>
<feature type="binding site" description="covalent" evidence="11">
    <location>
        <position position="205"/>
    </location>
    <ligand>
        <name>heme c</name>
        <dbReference type="ChEBI" id="CHEBI:61717"/>
        <label>2</label>
    </ligand>
</feature>
<protein>
    <submittedName>
        <fullName evidence="14">Putative gluconate 2-dehydrogenase</fullName>
        <ecNumber evidence="14">1.1.99.3</ecNumber>
    </submittedName>
</protein>
<evidence type="ECO:0000256" key="2">
    <source>
        <dbReference type="ARBA" id="ARBA00022448"/>
    </source>
</evidence>
<evidence type="ECO:0000256" key="10">
    <source>
        <dbReference type="ARBA" id="ARBA00023136"/>
    </source>
</evidence>
<keyword evidence="3" id="KW-1003">Cell membrane</keyword>
<proteinExistence type="predicted"/>
<dbReference type="Proteomes" id="UP000031838">
    <property type="component" value="Chromosome 1"/>
</dbReference>
<feature type="binding site" description="covalent" evidence="11">
    <location>
        <position position="59"/>
    </location>
    <ligand>
        <name>heme c</name>
        <dbReference type="ChEBI" id="CHEBI:61717"/>
        <label>1</label>
    </ligand>
</feature>
<dbReference type="SUPFAM" id="SSF46626">
    <property type="entry name" value="Cytochrome c"/>
    <property type="match status" value="3"/>
</dbReference>
<feature type="domain" description="Cytochrome c" evidence="13">
    <location>
        <begin position="190"/>
        <end position="300"/>
    </location>
</feature>
<dbReference type="PRINTS" id="PR00605">
    <property type="entry name" value="CYTCHROMECIC"/>
</dbReference>
<gene>
    <name evidence="14" type="ORF">BGL_1c21350</name>
</gene>
<comment type="cofactor">
    <cofactor evidence="11">
        <name>heme c</name>
        <dbReference type="ChEBI" id="CHEBI:61717"/>
    </cofactor>
    <text evidence="11">Binds 3 heme c groups covalently per subunit.</text>
</comment>
<keyword evidence="14" id="KW-0560">Oxidoreductase</keyword>
<evidence type="ECO:0000256" key="1">
    <source>
        <dbReference type="ARBA" id="ARBA00004236"/>
    </source>
</evidence>
<keyword evidence="6" id="KW-0732">Signal</keyword>
<evidence type="ECO:0000256" key="11">
    <source>
        <dbReference type="PIRSR" id="PIRSR000018-50"/>
    </source>
</evidence>
<keyword evidence="10" id="KW-0472">Membrane</keyword>